<evidence type="ECO:0000259" key="1">
    <source>
        <dbReference type="PROSITE" id="PS00028"/>
    </source>
</evidence>
<gene>
    <name evidence="2" type="ORF">ANCCAN_24823</name>
</gene>
<sequence length="81" mass="9142">MLGESGTPGVAPSKRNDVDILSTCPSCTARFHTPYLMQVHFTRCHSRQPQAVSRATCAICERDVRSDVSFFILCFFPFYVH</sequence>
<dbReference type="OrthoDB" id="10533930at2759"/>
<dbReference type="Proteomes" id="UP000252519">
    <property type="component" value="Unassembled WGS sequence"/>
</dbReference>
<proteinExistence type="predicted"/>
<reference evidence="2 3" key="1">
    <citation type="submission" date="2014-10" db="EMBL/GenBank/DDBJ databases">
        <title>Draft genome of the hookworm Ancylostoma caninum.</title>
        <authorList>
            <person name="Mitreva M."/>
        </authorList>
    </citation>
    <scope>NUCLEOTIDE SEQUENCE [LARGE SCALE GENOMIC DNA]</scope>
    <source>
        <strain evidence="2 3">Baltimore</strain>
    </source>
</reference>
<protein>
    <recommendedName>
        <fullName evidence="1">C2H2-type domain-containing protein</fullName>
    </recommendedName>
</protein>
<keyword evidence="3" id="KW-1185">Reference proteome</keyword>
<feature type="domain" description="C2H2-type" evidence="1">
    <location>
        <begin position="24"/>
        <end position="45"/>
    </location>
</feature>
<evidence type="ECO:0000313" key="3">
    <source>
        <dbReference type="Proteomes" id="UP000252519"/>
    </source>
</evidence>
<dbReference type="AlphaFoldDB" id="A0A368FB91"/>
<dbReference type="EMBL" id="JOJR01001959">
    <property type="protein sequence ID" value="RCN29416.1"/>
    <property type="molecule type" value="Genomic_DNA"/>
</dbReference>
<organism evidence="2 3">
    <name type="scientific">Ancylostoma caninum</name>
    <name type="common">Dog hookworm</name>
    <dbReference type="NCBI Taxonomy" id="29170"/>
    <lineage>
        <taxon>Eukaryota</taxon>
        <taxon>Metazoa</taxon>
        <taxon>Ecdysozoa</taxon>
        <taxon>Nematoda</taxon>
        <taxon>Chromadorea</taxon>
        <taxon>Rhabditida</taxon>
        <taxon>Rhabditina</taxon>
        <taxon>Rhabditomorpha</taxon>
        <taxon>Strongyloidea</taxon>
        <taxon>Ancylostomatidae</taxon>
        <taxon>Ancylostomatinae</taxon>
        <taxon>Ancylostoma</taxon>
    </lineage>
</organism>
<dbReference type="STRING" id="29170.A0A368FB91"/>
<accession>A0A368FB91</accession>
<comment type="caution">
    <text evidence="2">The sequence shown here is derived from an EMBL/GenBank/DDBJ whole genome shotgun (WGS) entry which is preliminary data.</text>
</comment>
<name>A0A368FB91_ANCCA</name>
<dbReference type="PROSITE" id="PS00028">
    <property type="entry name" value="ZINC_FINGER_C2H2_1"/>
    <property type="match status" value="1"/>
</dbReference>
<evidence type="ECO:0000313" key="2">
    <source>
        <dbReference type="EMBL" id="RCN29416.1"/>
    </source>
</evidence>
<dbReference type="InterPro" id="IPR013087">
    <property type="entry name" value="Znf_C2H2_type"/>
</dbReference>